<dbReference type="InterPro" id="IPR004919">
    <property type="entry name" value="GmrSD_N"/>
</dbReference>
<evidence type="ECO:0000259" key="2">
    <source>
        <dbReference type="Pfam" id="PF07510"/>
    </source>
</evidence>
<gene>
    <name evidence="3" type="ORF">DXC13_08000</name>
</gene>
<evidence type="ECO:0000259" key="1">
    <source>
        <dbReference type="Pfam" id="PF03235"/>
    </source>
</evidence>
<feature type="domain" description="GmrSD restriction endonucleases C-terminal" evidence="2">
    <location>
        <begin position="443"/>
        <end position="567"/>
    </location>
</feature>
<name>A0A3E4X511_9FIRM</name>
<dbReference type="RefSeq" id="WP_117714977.1">
    <property type="nucleotide sequence ID" value="NZ_QSTI01000010.1"/>
</dbReference>
<feature type="domain" description="GmrSD restriction endonucleases N-terminal" evidence="1">
    <location>
        <begin position="12"/>
        <end position="247"/>
    </location>
</feature>
<dbReference type="Pfam" id="PF03235">
    <property type="entry name" value="GmrSD_N"/>
    <property type="match status" value="1"/>
</dbReference>
<dbReference type="PANTHER" id="PTHR35149:SF2">
    <property type="entry name" value="DUF262 DOMAIN-CONTAINING PROTEIN"/>
    <property type="match status" value="1"/>
</dbReference>
<dbReference type="EMBL" id="QSTI01000010">
    <property type="protein sequence ID" value="RGM49565.1"/>
    <property type="molecule type" value="Genomic_DNA"/>
</dbReference>
<reference evidence="3 4" key="1">
    <citation type="submission" date="2018-08" db="EMBL/GenBank/DDBJ databases">
        <title>A genome reference for cultivated species of the human gut microbiota.</title>
        <authorList>
            <person name="Zou Y."/>
            <person name="Xue W."/>
            <person name="Luo G."/>
        </authorList>
    </citation>
    <scope>NUCLEOTIDE SEQUENCE [LARGE SCALE GENOMIC DNA]</scope>
    <source>
        <strain evidence="3 4">OM08-12AT</strain>
    </source>
</reference>
<organism evidence="3 4">
    <name type="scientific">Agathobacter rectalis</name>
    <dbReference type="NCBI Taxonomy" id="39491"/>
    <lineage>
        <taxon>Bacteria</taxon>
        <taxon>Bacillati</taxon>
        <taxon>Bacillota</taxon>
        <taxon>Clostridia</taxon>
        <taxon>Lachnospirales</taxon>
        <taxon>Lachnospiraceae</taxon>
        <taxon>Agathobacter</taxon>
    </lineage>
</organism>
<dbReference type="Pfam" id="PF07510">
    <property type="entry name" value="GmrSD_C"/>
    <property type="match status" value="1"/>
</dbReference>
<evidence type="ECO:0000313" key="4">
    <source>
        <dbReference type="Proteomes" id="UP000260717"/>
    </source>
</evidence>
<dbReference type="InterPro" id="IPR011089">
    <property type="entry name" value="GmrSD_C"/>
</dbReference>
<accession>A0A3E4X511</accession>
<dbReference type="PANTHER" id="PTHR35149">
    <property type="entry name" value="SLL5132 PROTEIN"/>
    <property type="match status" value="1"/>
</dbReference>
<evidence type="ECO:0000313" key="3">
    <source>
        <dbReference type="EMBL" id="RGM49565.1"/>
    </source>
</evidence>
<dbReference type="AlphaFoldDB" id="A0A3E4X511"/>
<protein>
    <submittedName>
        <fullName evidence="3">DUF262 domain-containing protein</fullName>
    </submittedName>
</protein>
<comment type="caution">
    <text evidence="3">The sequence shown here is derived from an EMBL/GenBank/DDBJ whole genome shotgun (WGS) entry which is preliminary data.</text>
</comment>
<dbReference type="Proteomes" id="UP000260717">
    <property type="component" value="Unassembled WGS sequence"/>
</dbReference>
<sequence length="577" mass="68661">MEFKAVPRTIADTLDLKRKYVIPRFQREYSWENDELQELWDDLLDCFTVNNGKLFPNEYFIGTLVLVGDDDDNMNIERQVVDGQQRLMTITIAFSVIRKLFLAEKEKTLANKIYSYILGEDADGVEYAKLVTETPKPYFQMKIQKRDQDEDISPKTDEEKRILNAYNYFERKLSRKNILLEIKKRYSIDVNKLDYIELLKLIRDQILHCKVIYVTVKSFDDAYAIFEVLNAKGKDLSPTDIIKNSLFSILDETEPVDFAEESWKKIKSKTIGKCDIQTFYRHYWLSKYGYSTVKKLVKEFNDKIGKNQSEYTVFLKELVEASEDYYKIVYPNKNDWSQPEEIDIYYALEACDIFDVTQMRIFLLALFDVKRKKMISHKQFLKIIRFLEQYHFAFNAICSMRPSGLERRYSSYARKLRTCKDNNETKKCIDELIETLKEGLPAEEVFVSNFVNVRYTSDFSKDKKLVQYIIKKYELYNMNTNEVQPLSFTIEHIMPESLKNKECGMIGNLLPLGDKLNSELMDKDFKYKIKKYSLSQYKTVEKFVQQYQNNTEWTKDMIIDRTKKMAKKMYEMVYNWK</sequence>
<proteinExistence type="predicted"/>